<dbReference type="AlphaFoldDB" id="A0A255EQH9"/>
<evidence type="ECO:0000313" key="1">
    <source>
        <dbReference type="EMBL" id="OYN90373.1"/>
    </source>
</evidence>
<comment type="caution">
    <text evidence="1">The sequence shown here is derived from an EMBL/GenBank/DDBJ whole genome shotgun (WGS) entry which is preliminary data.</text>
</comment>
<dbReference type="Proteomes" id="UP000216300">
    <property type="component" value="Unassembled WGS sequence"/>
</dbReference>
<organism evidence="1 2">
    <name type="scientific">Parenemella sanctibonifatiensis</name>
    <dbReference type="NCBI Taxonomy" id="2016505"/>
    <lineage>
        <taxon>Bacteria</taxon>
        <taxon>Bacillati</taxon>
        <taxon>Actinomycetota</taxon>
        <taxon>Actinomycetes</taxon>
        <taxon>Propionibacteriales</taxon>
        <taxon>Propionibacteriaceae</taxon>
        <taxon>Parenemella</taxon>
    </lineage>
</organism>
<reference evidence="1 2" key="1">
    <citation type="submission" date="2017-07" db="EMBL/GenBank/DDBJ databases">
        <title>Draft whole genome sequences of clinical Proprionibacteriaceae strains.</title>
        <authorList>
            <person name="Bernier A.-M."/>
            <person name="Bernard K."/>
            <person name="Domingo M.-C."/>
        </authorList>
    </citation>
    <scope>NUCLEOTIDE SEQUENCE [LARGE SCALE GENOMIC DNA]</scope>
    <source>
        <strain evidence="1 2">NML 150081</strain>
    </source>
</reference>
<accession>A0A255EQH9</accession>
<evidence type="ECO:0000313" key="2">
    <source>
        <dbReference type="Proteomes" id="UP000216300"/>
    </source>
</evidence>
<keyword evidence="2" id="KW-1185">Reference proteome</keyword>
<dbReference type="Pfam" id="PF09720">
    <property type="entry name" value="Unstab_antitox"/>
    <property type="match status" value="1"/>
</dbReference>
<dbReference type="InterPro" id="IPR013406">
    <property type="entry name" value="CHP02574_addiction_mod"/>
</dbReference>
<dbReference type="EMBL" id="NMVJ01000007">
    <property type="protein sequence ID" value="OYN90373.1"/>
    <property type="molecule type" value="Genomic_DNA"/>
</dbReference>
<gene>
    <name evidence="1" type="ORF">CGZ91_08785</name>
</gene>
<dbReference type="RefSeq" id="WP_094454598.1">
    <property type="nucleotide sequence ID" value="NZ_NMVJ01000007.1"/>
</dbReference>
<name>A0A255EQH9_9ACTN</name>
<sequence>MTSDPATLIRDALALDADQRAVVANALLESLREADDAGEVDAAWRAEAVRRLAEVRAGAVELVDADEHYARLRASLTA</sequence>
<proteinExistence type="predicted"/>
<protein>
    <submittedName>
        <fullName evidence="1">Addiction module protein</fullName>
    </submittedName>
</protein>